<dbReference type="EMBL" id="DQ121662">
    <property type="protein sequence ID" value="AAZ29263.1"/>
    <property type="molecule type" value="Genomic_DNA"/>
</dbReference>
<evidence type="ECO:0000313" key="1">
    <source>
        <dbReference type="EMBL" id="AAZ29263.1"/>
    </source>
</evidence>
<sequence>MPMNRRQLELASSLNAELVAKNQARDTARYLSEQRSAFQSLQSAIDPTASKLRKLQDAASSLDRAFSAGVVPEAEFYRLGEALETQTNRLIRSRSALTEEGRAAIEAAKNKESAERQAQSFIRSLQAQADAATLSRDEFLKLRAAQLGVSDQAAPIIDRYNTGIK</sequence>
<dbReference type="RefSeq" id="YP_277452.1">
    <property type="nucleotide sequence ID" value="NC_007291.1"/>
</dbReference>
<protein>
    <submittedName>
        <fullName evidence="1">JK_13P</fullName>
    </submittedName>
</protein>
<organism evidence="1 2">
    <name type="scientific">Escherichia phage Jk06</name>
    <dbReference type="NCBI Taxonomy" id="2886922"/>
    <lineage>
        <taxon>Viruses</taxon>
        <taxon>Duplodnaviria</taxon>
        <taxon>Heunggongvirae</taxon>
        <taxon>Uroviricota</taxon>
        <taxon>Caudoviricetes</taxon>
        <taxon>Drexlerviridae</taxon>
        <taxon>Rogunavirinae</taxon>
        <taxon>Rogunavirus</taxon>
        <taxon>Rogunavirus Jk06</taxon>
    </lineage>
</organism>
<reference evidence="1 2" key="1">
    <citation type="submission" date="2005-07" db="EMBL/GenBank/DDBJ databases">
        <title>Bacteriophage JK06 is a highly specific type for pathogenic E. coli O157:H7.</title>
        <authorList>
            <person name="Kagan J."/>
            <person name="Kuhn J."/>
        </authorList>
    </citation>
    <scope>NUCLEOTIDE SEQUENCE [LARGE SCALE GENOMIC DNA]</scope>
</reference>
<accession>Q45Q04</accession>
<dbReference type="Proteomes" id="UP000000969">
    <property type="component" value="Segment"/>
</dbReference>
<dbReference type="GeneID" id="3562384"/>
<dbReference type="KEGG" id="vg:3562384"/>
<keyword evidence="2" id="KW-1185">Reference proteome</keyword>
<evidence type="ECO:0000313" key="2">
    <source>
        <dbReference type="Proteomes" id="UP000000969"/>
    </source>
</evidence>
<proteinExistence type="predicted"/>
<gene>
    <name evidence="1" type="ORF">JK_13</name>
</gene>
<name>Q45Q04_9CAUD</name>